<proteinExistence type="predicted"/>
<dbReference type="Proteomes" id="UP000032874">
    <property type="component" value="Unassembled WGS sequence"/>
</dbReference>
<evidence type="ECO:0000313" key="2">
    <source>
        <dbReference type="Proteomes" id="UP000032874"/>
    </source>
</evidence>
<gene>
    <name evidence="1" type="ORF">KP22_15935</name>
</gene>
<comment type="caution">
    <text evidence="1">The sequence shown here is derived from an EMBL/GenBank/DDBJ whole genome shotgun (WGS) entry which is preliminary data.</text>
</comment>
<organism evidence="1 2">
    <name type="scientific">Pectobacterium betavasculorum</name>
    <dbReference type="NCBI Taxonomy" id="55207"/>
    <lineage>
        <taxon>Bacteria</taxon>
        <taxon>Pseudomonadati</taxon>
        <taxon>Pseudomonadota</taxon>
        <taxon>Gammaproteobacteria</taxon>
        <taxon>Enterobacterales</taxon>
        <taxon>Pectobacteriaceae</taxon>
        <taxon>Pectobacterium</taxon>
    </lineage>
</organism>
<sequence length="86" mass="9173">MAHLLNGQATSENHDEAIGRMFSCLTFGGSDNMHDTLGRCAQSKKAILKFGASLGRLDISHSVSSNNIVVRGSVSAPTLPSFAFHR</sequence>
<dbReference type="STRING" id="55207.KP22_15935"/>
<accession>A0A093RSV3</accession>
<dbReference type="AlphaFoldDB" id="A0A093RSV3"/>
<evidence type="ECO:0000313" key="1">
    <source>
        <dbReference type="EMBL" id="KFX03564.1"/>
    </source>
</evidence>
<dbReference type="EMBL" id="JQHM01000008">
    <property type="protein sequence ID" value="KFX03564.1"/>
    <property type="molecule type" value="Genomic_DNA"/>
</dbReference>
<name>A0A093RSV3_9GAMM</name>
<protein>
    <submittedName>
        <fullName evidence="1">Uncharacterized protein</fullName>
    </submittedName>
</protein>
<reference evidence="1 2" key="1">
    <citation type="submission" date="2014-08" db="EMBL/GenBank/DDBJ databases">
        <title>Genome sequences of NCPPB Pectobacterium isolates.</title>
        <authorList>
            <person name="Glover R.H."/>
            <person name="Sapp M."/>
            <person name="Elphinstone J."/>
        </authorList>
    </citation>
    <scope>NUCLEOTIDE SEQUENCE [LARGE SCALE GENOMIC DNA]</scope>
    <source>
        <strain evidence="1 2">NCPPB 2795</strain>
    </source>
</reference>